<dbReference type="PANTHER" id="PTHR46889">
    <property type="entry name" value="TRANSPOSASE INSF FOR INSERTION SEQUENCE IS3B-RELATED"/>
    <property type="match status" value="1"/>
</dbReference>
<dbReference type="InterPro" id="IPR048020">
    <property type="entry name" value="Transpos_IS3"/>
</dbReference>
<evidence type="ECO:0000313" key="3">
    <source>
        <dbReference type="Proteomes" id="UP001201449"/>
    </source>
</evidence>
<dbReference type="NCBIfam" id="NF033516">
    <property type="entry name" value="transpos_IS3"/>
    <property type="match status" value="1"/>
</dbReference>
<name>A0ABS9C1S2_9BACT</name>
<dbReference type="InterPro" id="IPR012337">
    <property type="entry name" value="RNaseH-like_sf"/>
</dbReference>
<organism evidence="2 3">
    <name type="scientific">Mariniradius sediminis</name>
    <dbReference type="NCBI Taxonomy" id="2909237"/>
    <lineage>
        <taxon>Bacteria</taxon>
        <taxon>Pseudomonadati</taxon>
        <taxon>Bacteroidota</taxon>
        <taxon>Cytophagia</taxon>
        <taxon>Cytophagales</taxon>
        <taxon>Cyclobacteriaceae</taxon>
        <taxon>Mariniradius</taxon>
    </lineage>
</organism>
<keyword evidence="3" id="KW-1185">Reference proteome</keyword>
<evidence type="ECO:0000259" key="1">
    <source>
        <dbReference type="PROSITE" id="PS50994"/>
    </source>
</evidence>
<feature type="domain" description="Integrase catalytic" evidence="1">
    <location>
        <begin position="120"/>
        <end position="284"/>
    </location>
</feature>
<sequence>MRVLYPDRGLAYLCQLLGKSRQAYYQNRQSQHSDLAFGKVVAELVIDIRKYVDNDRLGARKLLPLVNEQLQLDGLCIGRDQLLDIMDTYGLKVRQRRRRSPRTTDNTHGFYRYPNLLKNKGLTHAEQAWVSDITYLRVKGRFMYLSLITDAWSRKIMGFHLHGDLSVEGSVKALLMAISNRQYPNRRLIHHSDQGVQYCAHSYITLLKSDGITISMASKGSPHENALAERINGILKQEYGLGKPIDSEERARQMVEMAVLSYNTKRPHHSLQGQTPQQVHCADKWEQDYKQNLTSQSSNTKQPV</sequence>
<reference evidence="2 3" key="1">
    <citation type="submission" date="2022-01" db="EMBL/GenBank/DDBJ databases">
        <title>Mariniradius saccharolyticus sp. nov., isolated from sediment of a river.</title>
        <authorList>
            <person name="Liu H."/>
        </authorList>
    </citation>
    <scope>NUCLEOTIDE SEQUENCE [LARGE SCALE GENOMIC DNA]</scope>
    <source>
        <strain evidence="2 3">RY-2</strain>
    </source>
</reference>
<dbReference type="InterPro" id="IPR001584">
    <property type="entry name" value="Integrase_cat-core"/>
</dbReference>
<dbReference type="PANTHER" id="PTHR46889:SF5">
    <property type="entry name" value="INTEGRASE PROTEIN"/>
    <property type="match status" value="1"/>
</dbReference>
<proteinExistence type="predicted"/>
<accession>A0ABS9C1S2</accession>
<dbReference type="Pfam" id="PF00665">
    <property type="entry name" value="rve"/>
    <property type="match status" value="1"/>
</dbReference>
<dbReference type="Proteomes" id="UP001201449">
    <property type="component" value="Unassembled WGS sequence"/>
</dbReference>
<gene>
    <name evidence="2" type="ORF">L0U89_20145</name>
</gene>
<dbReference type="EMBL" id="JAKEVZ010000038">
    <property type="protein sequence ID" value="MCF1753381.1"/>
    <property type="molecule type" value="Genomic_DNA"/>
</dbReference>
<dbReference type="RefSeq" id="WP_008632008.1">
    <property type="nucleotide sequence ID" value="NZ_JAKEVZ010000038.1"/>
</dbReference>
<dbReference type="InterPro" id="IPR036397">
    <property type="entry name" value="RNaseH_sf"/>
</dbReference>
<dbReference type="Gene3D" id="3.30.420.10">
    <property type="entry name" value="Ribonuclease H-like superfamily/Ribonuclease H"/>
    <property type="match status" value="1"/>
</dbReference>
<dbReference type="InterPro" id="IPR050900">
    <property type="entry name" value="Transposase_IS3/IS150/IS904"/>
</dbReference>
<protein>
    <submittedName>
        <fullName evidence="2">IS3 family transposase</fullName>
    </submittedName>
</protein>
<evidence type="ECO:0000313" key="2">
    <source>
        <dbReference type="EMBL" id="MCF1753381.1"/>
    </source>
</evidence>
<comment type="caution">
    <text evidence="2">The sequence shown here is derived from an EMBL/GenBank/DDBJ whole genome shotgun (WGS) entry which is preliminary data.</text>
</comment>
<dbReference type="SUPFAM" id="SSF53098">
    <property type="entry name" value="Ribonuclease H-like"/>
    <property type="match status" value="1"/>
</dbReference>
<dbReference type="PROSITE" id="PS50994">
    <property type="entry name" value="INTEGRASE"/>
    <property type="match status" value="1"/>
</dbReference>